<sequence length="139" mass="15636">MHRHIEFIEILEIQGDGVIKKRPHMVSFDSIKSLVTSKHDGCCEVKFNNDDRMLVVGQYETLKTLLEECRTGLLPKLCYVFQQSAVGSTYSHYVPTDTVGSIMVNKGSNVVTLVLKTGEKISTGLVMTELKKTLIEVRF</sequence>
<evidence type="ECO:0000313" key="1">
    <source>
        <dbReference type="EMBL" id="QBZ70725.1"/>
    </source>
</evidence>
<gene>
    <name evidence="1" type="ORF">pETSU_144</name>
</gene>
<evidence type="ECO:0000313" key="2">
    <source>
        <dbReference type="Proteomes" id="UP000297195"/>
    </source>
</evidence>
<name>A0A4D6DWP0_9CAUD</name>
<reference evidence="1 2" key="1">
    <citation type="submission" date="2019-03" db="EMBL/GenBank/DDBJ databases">
        <authorList>
            <person name="Kim S.G."/>
            <person name="Park S.C."/>
        </authorList>
    </citation>
    <scope>NUCLEOTIDE SEQUENCE [LARGE SCALE GENOMIC DNA]</scope>
</reference>
<dbReference type="Proteomes" id="UP000297195">
    <property type="component" value="Segment"/>
</dbReference>
<keyword evidence="2" id="KW-1185">Reference proteome</keyword>
<protein>
    <submittedName>
        <fullName evidence="1">Uncharacterized protein</fullName>
    </submittedName>
</protein>
<organism evidence="1 2">
    <name type="scientific">Edwardsiella phage pEt-SU</name>
    <dbReference type="NCBI Taxonomy" id="2562142"/>
    <lineage>
        <taxon>Viruses</taxon>
        <taxon>Duplodnaviria</taxon>
        <taxon>Heunggongvirae</taxon>
        <taxon>Uroviricota</taxon>
        <taxon>Caudoviricetes</taxon>
        <taxon>Chimalliviridae</taxon>
        <taxon>Petsuvirus</taxon>
        <taxon>Petsuvirus pEtSU</taxon>
    </lineage>
</organism>
<dbReference type="EMBL" id="MK689364">
    <property type="protein sequence ID" value="QBZ70725.1"/>
    <property type="molecule type" value="Genomic_DNA"/>
</dbReference>
<accession>A0A4D6DWP0</accession>
<proteinExistence type="predicted"/>